<accession>A0AAF0CPH6</accession>
<name>A0AAF0CPH6_9BACT</name>
<evidence type="ECO:0000313" key="1">
    <source>
        <dbReference type="EMBL" id="WED64789.1"/>
    </source>
</evidence>
<reference evidence="1" key="1">
    <citation type="submission" date="2023-03" db="EMBL/GenBank/DDBJ databases">
        <title>Lomoglobus Profundus gen. nov., sp. nov., a novel member of the phylum Verrucomicrobia, isolated from deep-marine sediment of South China Sea.</title>
        <authorList>
            <person name="Ahmad T."/>
            <person name="Ishaq S.E."/>
            <person name="Wang F."/>
        </authorList>
    </citation>
    <scope>NUCLEOTIDE SEQUENCE</scope>
    <source>
        <strain evidence="1">LMO-M01</strain>
    </source>
</reference>
<dbReference type="RefSeq" id="WP_330931948.1">
    <property type="nucleotide sequence ID" value="NZ_CP119075.1"/>
</dbReference>
<dbReference type="SUPFAM" id="SSF47598">
    <property type="entry name" value="Ribbon-helix-helix"/>
    <property type="match status" value="1"/>
</dbReference>
<sequence length="86" mass="9511">MRTTMDLPDPLFRELKAQSALRGVKLKDFVTELLQAGLDQRGGVPAEPRPRSPLPVIRKATGIRHPALSNREVDALFVAEDAHGRD</sequence>
<dbReference type="AlphaFoldDB" id="A0AAF0CPH6"/>
<gene>
    <name evidence="1" type="ORF">PXH66_20790</name>
</gene>
<evidence type="ECO:0008006" key="3">
    <source>
        <dbReference type="Google" id="ProtNLM"/>
    </source>
</evidence>
<evidence type="ECO:0000313" key="2">
    <source>
        <dbReference type="Proteomes" id="UP001218638"/>
    </source>
</evidence>
<dbReference type="InterPro" id="IPR010985">
    <property type="entry name" value="Ribbon_hlx_hlx"/>
</dbReference>
<proteinExistence type="predicted"/>
<keyword evidence="2" id="KW-1185">Reference proteome</keyword>
<dbReference type="EMBL" id="CP119075">
    <property type="protein sequence ID" value="WED64789.1"/>
    <property type="molecule type" value="Genomic_DNA"/>
</dbReference>
<organism evidence="1 2">
    <name type="scientific">Synoicihabitans lomoniglobus</name>
    <dbReference type="NCBI Taxonomy" id="2909285"/>
    <lineage>
        <taxon>Bacteria</taxon>
        <taxon>Pseudomonadati</taxon>
        <taxon>Verrucomicrobiota</taxon>
        <taxon>Opitutia</taxon>
        <taxon>Opitutales</taxon>
        <taxon>Opitutaceae</taxon>
        <taxon>Synoicihabitans</taxon>
    </lineage>
</organism>
<dbReference type="Proteomes" id="UP001218638">
    <property type="component" value="Chromosome"/>
</dbReference>
<dbReference type="KEGG" id="slom:PXH66_20790"/>
<protein>
    <recommendedName>
        <fullName evidence="3">Antitoxin</fullName>
    </recommendedName>
</protein>
<dbReference type="GO" id="GO:0006355">
    <property type="term" value="P:regulation of DNA-templated transcription"/>
    <property type="evidence" value="ECO:0007669"/>
    <property type="project" value="InterPro"/>
</dbReference>